<dbReference type="PANTHER" id="PTHR33591:SF1">
    <property type="entry name" value="BETA-CAROTENE ISOMERASE D27, CHLOROPLASTIC"/>
    <property type="match status" value="1"/>
</dbReference>
<dbReference type="Proteomes" id="UP000694918">
    <property type="component" value="Unplaced"/>
</dbReference>
<reference evidence="3" key="1">
    <citation type="submission" date="2025-08" db="UniProtKB">
        <authorList>
            <consortium name="RefSeq"/>
        </authorList>
    </citation>
    <scope>IDENTIFICATION</scope>
</reference>
<dbReference type="GO" id="GO:0016859">
    <property type="term" value="F:cis-trans isomerase activity"/>
    <property type="evidence" value="ECO:0007669"/>
    <property type="project" value="TreeGrafter"/>
</dbReference>
<dbReference type="PANTHER" id="PTHR33591">
    <property type="entry name" value="BETA-CAROTENE ISOMERASE D27"/>
    <property type="match status" value="1"/>
</dbReference>
<name>A0AAJ6UAG8_POPEU</name>
<sequence length="267" mass="30633">MDAGFLCQTRSPVPSLPRQKRACKLKHRSPVLAVLTRTPDTNMTGEERKASHPTDMLLAGLTKKTTVYNDSWFAKLAINYLSQRFQDATGMRNSKRDYESLTQTARDTWRKFNPTQQHELVLQSLNRAIPATISTLAKMMLPQCTFTREYFAAFTTLFFVWLVGPCEVRESDFNGRKEKNVVHIKKCRFLEETDCIGMCTNLCKVPSQTFIKHSFGMPVNMVPNFEDMSCEMIYGQEPPAITEDPAFKQPCYKLCKENRKHSMQCSS</sequence>
<dbReference type="GeneID" id="105126970"/>
<feature type="domain" description="Beta-carotene isomerase D27-like C-terminal" evidence="1">
    <location>
        <begin position="161"/>
        <end position="242"/>
    </location>
</feature>
<dbReference type="Pfam" id="PF13225">
    <property type="entry name" value="D27-like_C"/>
    <property type="match status" value="1"/>
</dbReference>
<evidence type="ECO:0000313" key="3">
    <source>
        <dbReference type="RefSeq" id="XP_011026332.1"/>
    </source>
</evidence>
<dbReference type="GO" id="GO:1901601">
    <property type="term" value="P:strigolactone biosynthetic process"/>
    <property type="evidence" value="ECO:0007669"/>
    <property type="project" value="TreeGrafter"/>
</dbReference>
<keyword evidence="2" id="KW-1185">Reference proteome</keyword>
<proteinExistence type="predicted"/>
<dbReference type="RefSeq" id="XP_011026332.1">
    <property type="nucleotide sequence ID" value="XM_011028030.1"/>
</dbReference>
<protein>
    <submittedName>
        <fullName evidence="3">Beta-carotene isomerase D27, chloroplastic-like</fullName>
    </submittedName>
</protein>
<dbReference type="GO" id="GO:0009536">
    <property type="term" value="C:plastid"/>
    <property type="evidence" value="ECO:0007669"/>
    <property type="project" value="TreeGrafter"/>
</dbReference>
<organism evidence="2 3">
    <name type="scientific">Populus euphratica</name>
    <name type="common">Euphrates poplar</name>
    <dbReference type="NCBI Taxonomy" id="75702"/>
    <lineage>
        <taxon>Eukaryota</taxon>
        <taxon>Viridiplantae</taxon>
        <taxon>Streptophyta</taxon>
        <taxon>Embryophyta</taxon>
        <taxon>Tracheophyta</taxon>
        <taxon>Spermatophyta</taxon>
        <taxon>Magnoliopsida</taxon>
        <taxon>eudicotyledons</taxon>
        <taxon>Gunneridae</taxon>
        <taxon>Pentapetalae</taxon>
        <taxon>rosids</taxon>
        <taxon>fabids</taxon>
        <taxon>Malpighiales</taxon>
        <taxon>Salicaceae</taxon>
        <taxon>Saliceae</taxon>
        <taxon>Populus</taxon>
    </lineage>
</organism>
<evidence type="ECO:0000313" key="2">
    <source>
        <dbReference type="Proteomes" id="UP000694918"/>
    </source>
</evidence>
<evidence type="ECO:0000259" key="1">
    <source>
        <dbReference type="Pfam" id="PF13225"/>
    </source>
</evidence>
<gene>
    <name evidence="3" type="primary">LOC105126970</name>
</gene>
<dbReference type="GO" id="GO:0005506">
    <property type="term" value="F:iron ion binding"/>
    <property type="evidence" value="ECO:0007669"/>
    <property type="project" value="InterPro"/>
</dbReference>
<dbReference type="KEGG" id="peu:105126970"/>
<accession>A0AAJ6UAG8</accession>
<dbReference type="InterPro" id="IPR038938">
    <property type="entry name" value="D27-like"/>
</dbReference>
<dbReference type="AlphaFoldDB" id="A0AAJ6UAG8"/>
<dbReference type="InterPro" id="IPR025114">
    <property type="entry name" value="D27-like_C"/>
</dbReference>